<feature type="region of interest" description="Disordered" evidence="11">
    <location>
        <begin position="1"/>
        <end position="26"/>
    </location>
</feature>
<evidence type="ECO:0000256" key="2">
    <source>
        <dbReference type="ARBA" id="ARBA00006831"/>
    </source>
</evidence>
<keyword evidence="13" id="KW-1185">Reference proteome</keyword>
<dbReference type="OrthoDB" id="27603at2759"/>
<dbReference type="SUPFAM" id="SSF52540">
    <property type="entry name" value="P-loop containing nucleoside triphosphate hydrolases"/>
    <property type="match status" value="1"/>
</dbReference>
<evidence type="ECO:0000256" key="8">
    <source>
        <dbReference type="ARBA" id="ARBA00023017"/>
    </source>
</evidence>
<evidence type="ECO:0000256" key="7">
    <source>
        <dbReference type="ARBA" id="ARBA00022840"/>
    </source>
</evidence>
<keyword evidence="6" id="KW-0547">Nucleotide-binding</keyword>
<dbReference type="InterPro" id="IPR022780">
    <property type="entry name" value="Dynein_light_int_chain"/>
</dbReference>
<dbReference type="GO" id="GO:0000226">
    <property type="term" value="P:microtubule cytoskeleton organization"/>
    <property type="evidence" value="ECO:0007669"/>
    <property type="project" value="TreeGrafter"/>
</dbReference>
<dbReference type="GO" id="GO:0005868">
    <property type="term" value="C:cytoplasmic dynein complex"/>
    <property type="evidence" value="ECO:0007669"/>
    <property type="project" value="InterPro"/>
</dbReference>
<feature type="compositionally biased region" description="Low complexity" evidence="11">
    <location>
        <begin position="477"/>
        <end position="496"/>
    </location>
</feature>
<dbReference type="InterPro" id="IPR027417">
    <property type="entry name" value="P-loop_NTPase"/>
</dbReference>
<proteinExistence type="inferred from homology"/>
<evidence type="ECO:0000313" key="13">
    <source>
        <dbReference type="Proteomes" id="UP000789342"/>
    </source>
</evidence>
<evidence type="ECO:0000256" key="9">
    <source>
        <dbReference type="ARBA" id="ARBA00023175"/>
    </source>
</evidence>
<evidence type="ECO:0000256" key="4">
    <source>
        <dbReference type="ARBA" id="ARBA00022490"/>
    </source>
</evidence>
<name>A0A9N9E5P9_9GLOM</name>
<comment type="caution">
    <text evidence="12">The sequence shown here is derived from an EMBL/GenBank/DDBJ whole genome shotgun (WGS) entry which is preliminary data.</text>
</comment>
<keyword evidence="8" id="KW-0243">Dynein</keyword>
<organism evidence="12 13">
    <name type="scientific">Acaulospora morrowiae</name>
    <dbReference type="NCBI Taxonomy" id="94023"/>
    <lineage>
        <taxon>Eukaryota</taxon>
        <taxon>Fungi</taxon>
        <taxon>Fungi incertae sedis</taxon>
        <taxon>Mucoromycota</taxon>
        <taxon>Glomeromycotina</taxon>
        <taxon>Glomeromycetes</taxon>
        <taxon>Diversisporales</taxon>
        <taxon>Acaulosporaceae</taxon>
        <taxon>Acaulospora</taxon>
    </lineage>
</organism>
<feature type="region of interest" description="Disordered" evidence="11">
    <location>
        <begin position="450"/>
        <end position="505"/>
    </location>
</feature>
<evidence type="ECO:0000313" key="12">
    <source>
        <dbReference type="EMBL" id="CAG8661203.1"/>
    </source>
</evidence>
<evidence type="ECO:0000256" key="1">
    <source>
        <dbReference type="ARBA" id="ARBA00004245"/>
    </source>
</evidence>
<keyword evidence="4" id="KW-0963">Cytoplasm</keyword>
<dbReference type="AlphaFoldDB" id="A0A9N9E5P9"/>
<feature type="non-terminal residue" evidence="12">
    <location>
        <position position="559"/>
    </location>
</feature>
<dbReference type="GO" id="GO:0005524">
    <property type="term" value="F:ATP binding"/>
    <property type="evidence" value="ECO:0007669"/>
    <property type="project" value="UniProtKB-KW"/>
</dbReference>
<keyword evidence="7" id="KW-0067">ATP-binding</keyword>
<reference evidence="12" key="1">
    <citation type="submission" date="2021-06" db="EMBL/GenBank/DDBJ databases">
        <authorList>
            <person name="Kallberg Y."/>
            <person name="Tangrot J."/>
            <person name="Rosling A."/>
        </authorList>
    </citation>
    <scope>NUCLEOTIDE SEQUENCE</scope>
    <source>
        <strain evidence="12">CL551</strain>
    </source>
</reference>
<dbReference type="PANTHER" id="PTHR12688:SF0">
    <property type="entry name" value="DYNEIN LIGHT INTERMEDIATE CHAIN"/>
    <property type="match status" value="1"/>
</dbReference>
<comment type="similarity">
    <text evidence="2">Belongs to the dynein light intermediate chain family.</text>
</comment>
<dbReference type="EMBL" id="CAJVPV010011444">
    <property type="protein sequence ID" value="CAG8661203.1"/>
    <property type="molecule type" value="Genomic_DNA"/>
</dbReference>
<comment type="subcellular location">
    <subcellularLocation>
        <location evidence="1">Cytoplasm</location>
        <location evidence="1">Cytoskeleton</location>
    </subcellularLocation>
</comment>
<protein>
    <submittedName>
        <fullName evidence="12">4081_t:CDS:1</fullName>
    </submittedName>
</protein>
<evidence type="ECO:0000256" key="5">
    <source>
        <dbReference type="ARBA" id="ARBA00022701"/>
    </source>
</evidence>
<feature type="compositionally biased region" description="Polar residues" evidence="11">
    <location>
        <begin position="7"/>
        <end position="26"/>
    </location>
</feature>
<evidence type="ECO:0000256" key="6">
    <source>
        <dbReference type="ARBA" id="ARBA00022741"/>
    </source>
</evidence>
<feature type="compositionally biased region" description="Polar residues" evidence="11">
    <location>
        <begin position="548"/>
        <end position="559"/>
    </location>
</feature>
<dbReference type="GO" id="GO:0007018">
    <property type="term" value="P:microtubule-based movement"/>
    <property type="evidence" value="ECO:0007669"/>
    <property type="project" value="InterPro"/>
</dbReference>
<dbReference type="Gene3D" id="3.40.50.300">
    <property type="entry name" value="P-loop containing nucleotide triphosphate hydrolases"/>
    <property type="match status" value="1"/>
</dbReference>
<dbReference type="GO" id="GO:0035974">
    <property type="term" value="C:meiotic spindle pole body"/>
    <property type="evidence" value="ECO:0007669"/>
    <property type="project" value="TreeGrafter"/>
</dbReference>
<gene>
    <name evidence="12" type="ORF">AMORRO_LOCUS10414</name>
</gene>
<evidence type="ECO:0000256" key="3">
    <source>
        <dbReference type="ARBA" id="ARBA00022448"/>
    </source>
</evidence>
<feature type="region of interest" description="Disordered" evidence="11">
    <location>
        <begin position="524"/>
        <end position="559"/>
    </location>
</feature>
<sequence>MAPKTGESINDSLSQNNDATSASDQQENIWSSILKSVASSKMVPTKNLLILGDRESGKSTLIRHLKGEEDEDVYEVPVTNDSVSKSVGTSTDDVLKKSSNNDLALSYTFVEIKDDEAEDTLARLGLYQLGGSQEAYQPLLRFSLNSTTLPDSLVVIVLDWARPWSFIENLQQWIKFVENGIEYIKSEGASGSKDGWTKGKVIVDELKEALEHFVRNYDGSDATTTNGTSEDEEEVTLPLGPGTLTTNLGVPLVVICTKSDKVCEIDYKEEQFDFIQQCLRTICLKYGAALFYTTTRKPETFTNLRKYILHRLLGSKVSSGDTKSSYAFNVEPTFVERETVLIPTGWDSWEKIKVMGKGFNFDGLLQGWDIDVTGRTEVHEGTEEVVSAKKIFEDVADCLENDKPLSGPTLIEAEDEQVFFARHVETLLKANNERPPSVVGPMSAPQCTYGNFGDLPDLDNIAPAPSLPSGPNKPTRTKSVPPTSSPPSSQVSTSAPNSSNVAISPTPTQNEVLANFFQALLTKKGNATQTSPNSGTTSQVEKELANLKISNNTAVSSTA</sequence>
<keyword evidence="5" id="KW-0493">Microtubule</keyword>
<dbReference type="Pfam" id="PF05783">
    <property type="entry name" value="DLIC"/>
    <property type="match status" value="3"/>
</dbReference>
<dbReference type="Proteomes" id="UP000789342">
    <property type="component" value="Unassembled WGS sequence"/>
</dbReference>
<dbReference type="GO" id="GO:0005874">
    <property type="term" value="C:microtubule"/>
    <property type="evidence" value="ECO:0007669"/>
    <property type="project" value="UniProtKB-KW"/>
</dbReference>
<keyword evidence="9" id="KW-0505">Motor protein</keyword>
<evidence type="ECO:0000256" key="11">
    <source>
        <dbReference type="SAM" id="MobiDB-lite"/>
    </source>
</evidence>
<keyword evidence="10" id="KW-0206">Cytoskeleton</keyword>
<dbReference type="GO" id="GO:0045504">
    <property type="term" value="F:dynein heavy chain binding"/>
    <property type="evidence" value="ECO:0007669"/>
    <property type="project" value="TreeGrafter"/>
</dbReference>
<feature type="compositionally biased region" description="Polar residues" evidence="11">
    <location>
        <begin position="525"/>
        <end position="539"/>
    </location>
</feature>
<evidence type="ECO:0000256" key="10">
    <source>
        <dbReference type="ARBA" id="ARBA00023212"/>
    </source>
</evidence>
<dbReference type="InterPro" id="IPR008467">
    <property type="entry name" value="Dynein1_light_intermed_chain"/>
</dbReference>
<dbReference type="PANTHER" id="PTHR12688">
    <property type="entry name" value="DYNEIN LIGHT INTERMEDIATE CHAIN"/>
    <property type="match status" value="1"/>
</dbReference>
<accession>A0A9N9E5P9</accession>
<keyword evidence="3" id="KW-0813">Transport</keyword>